<evidence type="ECO:0000259" key="6">
    <source>
        <dbReference type="PROSITE" id="PS51349"/>
    </source>
</evidence>
<feature type="binding site" evidence="5">
    <location>
        <position position="293"/>
    </location>
    <ligand>
        <name>glyoxylate</name>
        <dbReference type="ChEBI" id="CHEBI:36655"/>
    </ligand>
</feature>
<feature type="binding site" evidence="5">
    <location>
        <position position="218"/>
    </location>
    <ligand>
        <name>glyoxylate</name>
        <dbReference type="ChEBI" id="CHEBI:36655"/>
    </ligand>
</feature>
<feature type="binding site" evidence="5">
    <location>
        <begin position="130"/>
        <end position="132"/>
    </location>
    <ligand>
        <name>FMN</name>
        <dbReference type="ChEBI" id="CHEBI:58210"/>
    </ligand>
</feature>
<comment type="similarity">
    <text evidence="3">Belongs to the FMN-dependent alpha-hydroxy acid dehydrogenase family.</text>
</comment>
<dbReference type="Proteomes" id="UP000012174">
    <property type="component" value="Unassembled WGS sequence"/>
</dbReference>
<feature type="binding site" evidence="5">
    <location>
        <position position="291"/>
    </location>
    <ligand>
        <name>FMN</name>
        <dbReference type="ChEBI" id="CHEBI:58210"/>
    </ligand>
</feature>
<evidence type="ECO:0000256" key="2">
    <source>
        <dbReference type="ARBA" id="ARBA00023002"/>
    </source>
</evidence>
<feature type="binding site" evidence="5">
    <location>
        <position position="269"/>
    </location>
    <ligand>
        <name>FMN</name>
        <dbReference type="ChEBI" id="CHEBI:58210"/>
    </ligand>
</feature>
<dbReference type="InterPro" id="IPR000262">
    <property type="entry name" value="FMN-dep_DH"/>
</dbReference>
<feature type="domain" description="FMN hydroxy acid dehydrogenase" evidence="6">
    <location>
        <begin position="51"/>
        <end position="407"/>
    </location>
</feature>
<reference evidence="8" key="1">
    <citation type="journal article" date="2013" name="Genome Announc.">
        <title>Draft genome sequence of the grapevine dieback fungus Eutypa lata UCR-EL1.</title>
        <authorList>
            <person name="Blanco-Ulate B."/>
            <person name="Rolshausen P.E."/>
            <person name="Cantu D."/>
        </authorList>
    </citation>
    <scope>NUCLEOTIDE SEQUENCE [LARGE SCALE GENOMIC DNA]</scope>
    <source>
        <strain evidence="8">UCR-EL1</strain>
    </source>
</reference>
<dbReference type="GO" id="GO:0016491">
    <property type="term" value="F:oxidoreductase activity"/>
    <property type="evidence" value="ECO:0007669"/>
    <property type="project" value="UniProtKB-KW"/>
</dbReference>
<keyword evidence="5" id="KW-0288">FMN</keyword>
<evidence type="ECO:0000256" key="5">
    <source>
        <dbReference type="PIRSR" id="PIRSR000138-2"/>
    </source>
</evidence>
<feature type="binding site" evidence="5">
    <location>
        <position position="209"/>
    </location>
    <ligand>
        <name>FMN</name>
        <dbReference type="ChEBI" id="CHEBI:58210"/>
    </ligand>
</feature>
<dbReference type="SUPFAM" id="SSF51395">
    <property type="entry name" value="FMN-linked oxidoreductases"/>
    <property type="match status" value="1"/>
</dbReference>
<gene>
    <name evidence="7" type="ORF">UCREL1_8783</name>
</gene>
<dbReference type="GO" id="GO:0010181">
    <property type="term" value="F:FMN binding"/>
    <property type="evidence" value="ECO:0007669"/>
    <property type="project" value="InterPro"/>
</dbReference>
<dbReference type="AlphaFoldDB" id="M7TC74"/>
<name>M7TC74_EUTLA</name>
<dbReference type="OMA" id="IEMNMVF"/>
<evidence type="ECO:0000256" key="4">
    <source>
        <dbReference type="PIRSR" id="PIRSR000138-1"/>
    </source>
</evidence>
<dbReference type="PROSITE" id="PS51349">
    <property type="entry name" value="FMN_HYDROXY_ACID_DH_2"/>
    <property type="match status" value="1"/>
</dbReference>
<protein>
    <submittedName>
        <fullName evidence="7">Putative cytochrome b2 protein</fullName>
    </submittedName>
</protein>
<keyword evidence="5" id="KW-0285">Flavoprotein</keyword>
<dbReference type="InterPro" id="IPR013785">
    <property type="entry name" value="Aldolase_TIM"/>
</dbReference>
<evidence type="ECO:0000256" key="1">
    <source>
        <dbReference type="ARBA" id="ARBA00001917"/>
    </source>
</evidence>
<feature type="binding site" evidence="5">
    <location>
        <begin position="332"/>
        <end position="336"/>
    </location>
    <ligand>
        <name>FMN</name>
        <dbReference type="ChEBI" id="CHEBI:58210"/>
    </ligand>
</feature>
<dbReference type="PANTHER" id="PTHR10578">
    <property type="entry name" value="S -2-HYDROXY-ACID OXIDASE-RELATED"/>
    <property type="match status" value="1"/>
</dbReference>
<accession>M7TC74</accession>
<dbReference type="InterPro" id="IPR037396">
    <property type="entry name" value="FMN_HAD"/>
</dbReference>
<feature type="binding site" evidence="5">
    <location>
        <position position="77"/>
    </location>
    <ligand>
        <name>glyoxylate</name>
        <dbReference type="ChEBI" id="CHEBI:36655"/>
    </ligand>
</feature>
<keyword evidence="8" id="KW-1185">Reference proteome</keyword>
<feature type="binding site" evidence="5">
    <location>
        <begin position="355"/>
        <end position="356"/>
    </location>
    <ligand>
        <name>FMN</name>
        <dbReference type="ChEBI" id="CHEBI:58210"/>
    </ligand>
</feature>
<dbReference type="STRING" id="1287681.M7TC74"/>
<dbReference type="OrthoDB" id="1925334at2759"/>
<dbReference type="PIRSF" id="PIRSF000138">
    <property type="entry name" value="Al-hdrx_acd_dh"/>
    <property type="match status" value="1"/>
</dbReference>
<dbReference type="Pfam" id="PF01070">
    <property type="entry name" value="FMN_dh"/>
    <property type="match status" value="1"/>
</dbReference>
<keyword evidence="2" id="KW-0560">Oxidoreductase</keyword>
<dbReference type="Gene3D" id="3.20.20.70">
    <property type="entry name" value="Aldolase class I"/>
    <property type="match status" value="1"/>
</dbReference>
<evidence type="ECO:0000256" key="3">
    <source>
        <dbReference type="ARBA" id="ARBA00024042"/>
    </source>
</evidence>
<dbReference type="PANTHER" id="PTHR10578:SF104">
    <property type="entry name" value="CYTOCHROME B2, MITOCHONDRIAL-RELATED"/>
    <property type="match status" value="1"/>
</dbReference>
<dbReference type="KEGG" id="ela:UCREL1_8783"/>
<dbReference type="EMBL" id="KB707098">
    <property type="protein sequence ID" value="EMR64260.1"/>
    <property type="molecule type" value="Genomic_DNA"/>
</dbReference>
<dbReference type="HOGENOM" id="CLU_020639_1_1_1"/>
<dbReference type="InterPro" id="IPR012133">
    <property type="entry name" value="Alpha-hydoxy_acid_DH_FMN"/>
</dbReference>
<sequence>MYNTVHGPELVTETLAPEKCLGSVKPGSLLTRKEEKPVKKVEQDNLRPKWPPLGSIVNVDDFEKVAQSYLDPTGWAYYSSGAEDELSLQDTRRLFRRTTFRPRVLRRVEPVSPATSILGRPSSLPFYISPTGIGRYAHAEAEQILARVAGKEGIIYCMPSAAPHETISSARVSPEQPLFLQLYANRDRAKSEALIRKAEALGAAAVFLTVDSPVLGRRERDDRLKVAEGEELVSAGVAKTSSSGLLNPLLTWEDVDWLRRITSLPLVIKGIQTVEDALVAYDHGVRGVVLSNHGGRSLDTAQAPLLTLFEIRKHAPHLLSRDVRGKFQVFIDGGIRRGTDVLKALALGASAVGIGRPFLYALTAEYGEAGVTRLVQMFRAEIETSMALVGAASVDDLVPEMINSERAENEMSRRVKL</sequence>
<feature type="binding site" evidence="5">
    <location>
        <position position="183"/>
    </location>
    <ligand>
        <name>glyoxylate</name>
        <dbReference type="ChEBI" id="CHEBI:36655"/>
    </ligand>
</feature>
<organism evidence="7 8">
    <name type="scientific">Eutypa lata (strain UCR-EL1)</name>
    <name type="common">Grapevine dieback disease fungus</name>
    <name type="synonym">Eutypa armeniacae</name>
    <dbReference type="NCBI Taxonomy" id="1287681"/>
    <lineage>
        <taxon>Eukaryota</taxon>
        <taxon>Fungi</taxon>
        <taxon>Dikarya</taxon>
        <taxon>Ascomycota</taxon>
        <taxon>Pezizomycotina</taxon>
        <taxon>Sordariomycetes</taxon>
        <taxon>Xylariomycetidae</taxon>
        <taxon>Xylariales</taxon>
        <taxon>Diatrypaceae</taxon>
        <taxon>Eutypa</taxon>
    </lineage>
</organism>
<proteinExistence type="inferred from homology"/>
<feature type="binding site" evidence="5">
    <location>
        <position position="181"/>
    </location>
    <ligand>
        <name>FMN</name>
        <dbReference type="ChEBI" id="CHEBI:58210"/>
    </ligand>
</feature>
<dbReference type="InterPro" id="IPR037458">
    <property type="entry name" value="L-MDH/L-LDH_FMN-bd"/>
</dbReference>
<feature type="binding site" evidence="5">
    <location>
        <position position="296"/>
    </location>
    <ligand>
        <name>glyoxylate</name>
        <dbReference type="ChEBI" id="CHEBI:36655"/>
    </ligand>
</feature>
<dbReference type="eggNOG" id="KOG0538">
    <property type="taxonomic scope" value="Eukaryota"/>
</dbReference>
<dbReference type="CDD" id="cd02922">
    <property type="entry name" value="FCB2_FMN"/>
    <property type="match status" value="1"/>
</dbReference>
<feature type="active site" description="Proton acceptor" evidence="4">
    <location>
        <position position="293"/>
    </location>
</feature>
<evidence type="ECO:0000313" key="7">
    <source>
        <dbReference type="EMBL" id="EMR64260.1"/>
    </source>
</evidence>
<evidence type="ECO:0000313" key="8">
    <source>
        <dbReference type="Proteomes" id="UP000012174"/>
    </source>
</evidence>
<comment type="cofactor">
    <cofactor evidence="1">
        <name>FMN</name>
        <dbReference type="ChEBI" id="CHEBI:58210"/>
    </cofactor>
</comment>